<feature type="domain" description="Bacterial Ig-like" evidence="2">
    <location>
        <begin position="2066"/>
        <end position="2152"/>
    </location>
</feature>
<gene>
    <name evidence="3" type="ORF">SAMN05216272_103279</name>
</gene>
<reference evidence="4" key="1">
    <citation type="submission" date="2016-10" db="EMBL/GenBank/DDBJ databases">
        <authorList>
            <person name="Varghese N."/>
            <person name="Submissions S."/>
        </authorList>
    </citation>
    <scope>NUCLEOTIDE SEQUENCE [LARGE SCALE GENOMIC DNA]</scope>
    <source>
        <strain evidence="4">CCM 7469</strain>
    </source>
</reference>
<evidence type="ECO:0000259" key="2">
    <source>
        <dbReference type="Pfam" id="PF19077"/>
    </source>
</evidence>
<sequence length="2522" mass="254016">MAENTVNNEKDLVQATALPVVDAAELTPTAIDGSVAAAPLALSVSALTSSLQTPRALPPTIGSVLDDNGSIQGPLQQNAYTDDQTPTLSGSGLSVGQVVSVYDNGARLGSVRVKADGTWNYNPTTPLNEGVHTFTVSIDNGVTFSAPFTLHVDITAPNDVDQLLVVDAVGSITGVIDDNGATDDRRPVISGHAQVGDGNTVLVKIYADGNDSTPIGSASVDAATGKWSFTPPADLADGQHSFSFVAVDAAGTPSGEPFADATPSVSFSVDTTPPPPPPTPLSGSEDLIDDVGPVTGTIAKGGMTDDARPTFEGKLQSDSDAVMVKVYDGNTLIGSALVNAADKSWRFEPASDLVPGPHSFSLSTVDAVGNESARNEGWDFTLVDTSVPLPAPVIGMVLDDHGSVSGPLASGDVTDDQSLSVSGTGLVGNTVVLYVDGQPAATAQVDGNGNWQAELPIAGDGAKEITAKLQDGAGRLSPASTPLDVTLDTTAPAKPSDVVATDDVGPVTGPIANGGTTDDTTPTLSGKGEPGGVATISDDGTVLGTALVDGNGNWSFTPDQPLADGPHSLSVTVSDRAGNTGPASDALQFNVESVLPTVNIAVARDAVGSITGDVLDNGATDDKRPTLIGTATANGLVTVHEGAVVLGSVQADANGDWSLRLPQDQSDGAHTYTATVTNAAGKTASDDFTLTVDSQAPARPSIGEVLDDVGAIQGPLSAGAATDDTRPTVQGHDAEPNSLVTVYDNGAPIGSVQADNNGVWSLDLPTLADGPHSLSVTATDAVGNVSQPSAPFAFDVDTVPPQQTVIDRIEVIDDVGPVTGVIADGGKTDDAQPEIRGHVQGSDASSVQVFDGTTLLGTALIDANGNWSLVSPVLASGAHQIEARPLDVAGNPGAMTTPIAFELVDAPTMPLPSAPSIAELLDDHGSVTGPLHSGERTDDSSLTVSGTADANTTVVLFVNGQAAASVAVDASGTWQTELPLSGDGDKAITAKAQDAYGRQGPASNELDVTLDTTAPAKPGPVLATDDVGPVTGPIANGSTTDDTTPTLSGKGEPGGVATISDDGTVLGTALVDGNGDWSFTPDQPLADGPHSISATVSDVAGNTSPASDALQFGVQGVPPMVSITAARDAVGSITGDVLDNGVTDDRRPTLVGTASANGLVVIKEGPVVYGSAVADANGDWQLRLPLNQSEGEHTYTASLTSATGQTASAEFNLTVDSVAPTRPSIDAVMDDVGPYQGLLSPYAITDDANPTVQGSDAEPDSLVKVYDNGVLIGSVQADANGEWSLDLPTLADGLHKLAVSATDAAGNTSLRSAAFNFTVDTAAPTSVIDKIELLDDVGPVTGAIVNGTTTDDTQPELRGHVQGSDASAVAVYDDGILLGVAAIDSRGNWSFTSPDLLAGEHRFSARPLDKAGNAGQASATIDFWVDDGSNPLPSAPTIDEAYDDQGSITGPLSAGQHTDDSSLTVSGTADANTTVLLFVNGQAVASVAVDATGTWQTELPLSGDGAKEITAKAQDAAGRQGPLSSPLDVVLDTTAPAKPSNVVATDDVGQVTGPIANGSTTDDTTPTLSGKGEPGTVATISDGGTLLGSALVDGNGNWSFTPDQPLNEGPHSLSATLTDAAGNTGPASDPLQFGVETLGATVSIRAVLDAVGSITGEVQNGGVTDDPRPILLGNATANALVIVSEGAVVYGSVVADANGDWSLRLPLRQSDGEHTYSALAKTSAGDTANADFSLTVDTLAPARPGIVTVLDDVGGIQGPLAPNALTDDSQPTLQGHAGAAGDRVEVYDNGTLLGTALADANGDWTFTPAQPLADGPHAFTARASDEAGNTSLPSATFALTIDSVAPAQPSDVQAIDNVGSVTGPIASGGVTDDATPTLTGKGEPGSLANVSDNGTLLGSALVDANGDWSFTPSTPLAEGAHSLSATLTDKAGNTSPASDTLDFSVELTAPSVTIVALRDDVGAITGNIAQGGVTDDTLPSLTGMASGAVAVLIFDGQTLLGSVAVQADGSWQADALTPFAEGPHTLNVVAQSAAGVQSAPVQWDFTVDTQAPAGVTGLQLIDDVGRITGPIAHGGVTDDARPTFSGQANGADLVQVYDGQTLLGSAAVQADGSWAFTPNAPLAEGNHALSAVAMDTAGNQSAPSAEWKFDVDLTAPGNVINLDLYDDAGKVVGTVANGGVTDDSKPFYSGQVDSPDAVLVYIYDKGMLWGSATVDSQTSEWGYLPYLPLDSGQHSFQAQAMDAAGNLGPLSAAWNFFLDGPKPKAPAITNVVDDFGTQTGYLQKEDYTDDTTPTINGTGAAGAVLTLYANDVAVASQIIDARGNWTVTTSDLTSIAHADGSVNLVAKSVNSAGVAGPATGGYLIYLGNDPDAPMPAAFSAPSEVETQSLVQAKSLTLASVSAQPVVESSVTASSETAVTTQAEPQVASGDSLIHHLLSNAGQVGQAQGEGSGASATQQVSLDIGKLLVSQPTYGDDALDGMAPLPVTTQTAPVAASHVETTAAQPIVQLDLLTLQQQQQHLV</sequence>
<organism evidence="3 4">
    <name type="scientific">Pseudomonas panipatensis</name>
    <dbReference type="NCBI Taxonomy" id="428992"/>
    <lineage>
        <taxon>Bacteria</taxon>
        <taxon>Pseudomonadati</taxon>
        <taxon>Pseudomonadota</taxon>
        <taxon>Gammaproteobacteria</taxon>
        <taxon>Pseudomonadales</taxon>
        <taxon>Pseudomonadaceae</taxon>
        <taxon>Pseudomonas</taxon>
    </lineage>
</organism>
<feature type="region of interest" description="Disordered" evidence="1">
    <location>
        <begin position="1544"/>
        <end position="1574"/>
    </location>
</feature>
<keyword evidence="4" id="KW-1185">Reference proteome</keyword>
<feature type="region of interest" description="Disordered" evidence="1">
    <location>
        <begin position="265"/>
        <end position="289"/>
    </location>
</feature>
<name>A0A1G8FJ97_9PSED</name>
<feature type="domain" description="Bacterial Ig-like" evidence="2">
    <location>
        <begin position="1647"/>
        <end position="1738"/>
    </location>
</feature>
<proteinExistence type="predicted"/>
<feature type="domain" description="Bacterial Ig-like" evidence="2">
    <location>
        <begin position="1958"/>
        <end position="2049"/>
    </location>
</feature>
<dbReference type="Gene3D" id="2.60.40.10">
    <property type="entry name" value="Immunoglobulins"/>
    <property type="match status" value="11"/>
</dbReference>
<feature type="domain" description="Bacterial Ig-like" evidence="2">
    <location>
        <begin position="1762"/>
        <end position="1842"/>
    </location>
</feature>
<dbReference type="STRING" id="428992.SAMN05216272_103279"/>
<dbReference type="EMBL" id="FNDS01000003">
    <property type="protein sequence ID" value="SDH82185.1"/>
    <property type="molecule type" value="Genomic_DNA"/>
</dbReference>
<feature type="domain" description="Bacterial Ig-like" evidence="2">
    <location>
        <begin position="1031"/>
        <end position="1112"/>
    </location>
</feature>
<feature type="region of interest" description="Disordered" evidence="1">
    <location>
        <begin position="1035"/>
        <end position="1054"/>
    </location>
</feature>
<dbReference type="Pfam" id="PF19077">
    <property type="entry name" value="Big_13"/>
    <property type="match status" value="19"/>
</dbReference>
<feature type="domain" description="Bacterial Ig-like" evidence="2">
    <location>
        <begin position="1125"/>
        <end position="1216"/>
    </location>
</feature>
<dbReference type="Proteomes" id="UP000199636">
    <property type="component" value="Unassembled WGS sequence"/>
</dbReference>
<feature type="domain" description="Bacterial Ig-like" evidence="2">
    <location>
        <begin position="819"/>
        <end position="896"/>
    </location>
</feature>
<feature type="domain" description="Bacterial Ig-like" evidence="2">
    <location>
        <begin position="1857"/>
        <end position="1945"/>
    </location>
</feature>
<evidence type="ECO:0000256" key="1">
    <source>
        <dbReference type="SAM" id="MobiDB-lite"/>
    </source>
</evidence>
<protein>
    <submittedName>
        <fullName evidence="3">Ig-like domain (Group 3)</fullName>
    </submittedName>
</protein>
<feature type="compositionally biased region" description="Polar residues" evidence="1">
    <location>
        <begin position="1036"/>
        <end position="1047"/>
    </location>
</feature>
<feature type="domain" description="Bacterial Ig-like" evidence="2">
    <location>
        <begin position="295"/>
        <end position="381"/>
    </location>
</feature>
<dbReference type="Gene3D" id="3.30.420.430">
    <property type="match status" value="9"/>
</dbReference>
<evidence type="ECO:0000313" key="4">
    <source>
        <dbReference type="Proteomes" id="UP000199636"/>
    </source>
</evidence>
<dbReference type="NCBIfam" id="NF033510">
    <property type="entry name" value="Ca_tandemer"/>
    <property type="match status" value="17"/>
</dbReference>
<feature type="region of interest" description="Disordered" evidence="1">
    <location>
        <begin position="714"/>
        <end position="736"/>
    </location>
</feature>
<feature type="region of interest" description="Disordered" evidence="1">
    <location>
        <begin position="1445"/>
        <end position="1464"/>
    </location>
</feature>
<feature type="compositionally biased region" description="Polar residues" evidence="1">
    <location>
        <begin position="514"/>
        <end position="524"/>
    </location>
</feature>
<accession>A0A1G8FJ97</accession>
<dbReference type="RefSeq" id="WP_090262257.1">
    <property type="nucleotide sequence ID" value="NZ_FNDS01000003.1"/>
</dbReference>
<feature type="domain" description="Bacterial Ig-like" evidence="2">
    <location>
        <begin position="599"/>
        <end position="693"/>
    </location>
</feature>
<feature type="domain" description="Bacterial Ig-like" evidence="2">
    <location>
        <begin position="1545"/>
        <end position="1636"/>
    </location>
</feature>
<evidence type="ECO:0000313" key="3">
    <source>
        <dbReference type="EMBL" id="SDH82185.1"/>
    </source>
</evidence>
<feature type="compositionally biased region" description="Polar residues" evidence="1">
    <location>
        <begin position="1557"/>
        <end position="1568"/>
    </location>
</feature>
<feature type="domain" description="Bacterial Ig-like" evidence="2">
    <location>
        <begin position="1444"/>
        <end position="1533"/>
    </location>
</feature>
<feature type="region of interest" description="Disordered" evidence="1">
    <location>
        <begin position="489"/>
        <end position="528"/>
    </location>
</feature>
<feature type="domain" description="Bacterial Ig-like" evidence="2">
    <location>
        <begin position="1341"/>
        <end position="1426"/>
    </location>
</feature>
<feature type="domain" description="Bacterial Ig-like" evidence="2">
    <location>
        <begin position="68"/>
        <end position="140"/>
    </location>
</feature>
<dbReference type="InterPro" id="IPR044016">
    <property type="entry name" value="Big_13"/>
</dbReference>
<feature type="domain" description="Bacterial Ig-like" evidence="2">
    <location>
        <begin position="720"/>
        <end position="798"/>
    </location>
</feature>
<feature type="domain" description="Bacterial Ig-like" evidence="2">
    <location>
        <begin position="508"/>
        <end position="591"/>
    </location>
</feature>
<feature type="region of interest" description="Disordered" evidence="1">
    <location>
        <begin position="1866"/>
        <end position="1887"/>
    </location>
</feature>
<feature type="domain" description="Bacterial Ig-like" evidence="2">
    <location>
        <begin position="168"/>
        <end position="254"/>
    </location>
</feature>
<feature type="domain" description="Bacterial Ig-like" evidence="2">
    <location>
        <begin position="2173"/>
        <end position="2248"/>
    </location>
</feature>
<dbReference type="InterPro" id="IPR013783">
    <property type="entry name" value="Ig-like_fold"/>
</dbReference>
<feature type="domain" description="Bacterial Ig-like" evidence="2">
    <location>
        <begin position="1243"/>
        <end position="1321"/>
    </location>
</feature>